<evidence type="ECO:0000313" key="1">
    <source>
        <dbReference type="EMBL" id="SEQ67136.1"/>
    </source>
</evidence>
<dbReference type="Pfam" id="PF14112">
    <property type="entry name" value="DUF4284"/>
    <property type="match status" value="1"/>
</dbReference>
<dbReference type="InterPro" id="IPR025560">
    <property type="entry name" value="Imm22"/>
</dbReference>
<accession>A0A1H9HXQ5</accession>
<organism evidence="1 2">
    <name type="scientific">Amphritea atlantica</name>
    <dbReference type="NCBI Taxonomy" id="355243"/>
    <lineage>
        <taxon>Bacteria</taxon>
        <taxon>Pseudomonadati</taxon>
        <taxon>Pseudomonadota</taxon>
        <taxon>Gammaproteobacteria</taxon>
        <taxon>Oceanospirillales</taxon>
        <taxon>Oceanospirillaceae</taxon>
        <taxon>Amphritea</taxon>
    </lineage>
</organism>
<protein>
    <submittedName>
        <fullName evidence="1">Immunity protein 22</fullName>
    </submittedName>
</protein>
<name>A0A1H9HXQ5_9GAMM</name>
<evidence type="ECO:0000313" key="2">
    <source>
        <dbReference type="Proteomes" id="UP000198749"/>
    </source>
</evidence>
<dbReference type="OrthoDB" id="8851623at2"/>
<dbReference type="STRING" id="355243.SAMN03080615_02293"/>
<dbReference type="EMBL" id="FOGB01000006">
    <property type="protein sequence ID" value="SEQ67136.1"/>
    <property type="molecule type" value="Genomic_DNA"/>
</dbReference>
<keyword evidence="2" id="KW-1185">Reference proteome</keyword>
<dbReference type="AlphaFoldDB" id="A0A1H9HXQ5"/>
<dbReference type="RefSeq" id="WP_091358114.1">
    <property type="nucleotide sequence ID" value="NZ_AP025284.1"/>
</dbReference>
<gene>
    <name evidence="1" type="ORF">SAMN03080615_02293</name>
</gene>
<dbReference type="Proteomes" id="UP000198749">
    <property type="component" value="Unassembled WGS sequence"/>
</dbReference>
<sequence length="131" mass="15289">MNFEKEGIVSVWYSTTDYASIPDSYFEEDEQGLDQWARNFQISSYNPENMETNGCETGLLSVRKIIAPCSWSYSYGEAVIKKIDKLGNQQISWLILMFDFEYRAKKTHIFEDQYVHFVGCFPYDMDAGNLE</sequence>
<reference evidence="2" key="1">
    <citation type="submission" date="2016-10" db="EMBL/GenBank/DDBJ databases">
        <authorList>
            <person name="Varghese N."/>
            <person name="Submissions S."/>
        </authorList>
    </citation>
    <scope>NUCLEOTIDE SEQUENCE [LARGE SCALE GENOMIC DNA]</scope>
    <source>
        <strain evidence="2">DSM 18887</strain>
    </source>
</reference>
<proteinExistence type="predicted"/>